<comment type="caution">
    <text evidence="1">The sequence shown here is derived from an EMBL/GenBank/DDBJ whole genome shotgun (WGS) entry which is preliminary data.</text>
</comment>
<dbReference type="EMBL" id="PYDT01000004">
    <property type="protein sequence ID" value="THU63812.1"/>
    <property type="molecule type" value="Genomic_DNA"/>
</dbReference>
<dbReference type="Proteomes" id="UP000317650">
    <property type="component" value="Chromosome 1"/>
</dbReference>
<dbReference type="PANTHER" id="PTHR36002">
    <property type="entry name" value="PYRD"/>
    <property type="match status" value="1"/>
</dbReference>
<proteinExistence type="predicted"/>
<name>A0A4S8JQF4_MUSBA</name>
<evidence type="ECO:0000313" key="1">
    <source>
        <dbReference type="EMBL" id="THU63812.1"/>
    </source>
</evidence>
<reference evidence="1 2" key="1">
    <citation type="journal article" date="2019" name="Nat. Plants">
        <title>Genome sequencing of Musa balbisiana reveals subgenome evolution and function divergence in polyploid bananas.</title>
        <authorList>
            <person name="Yao X."/>
        </authorList>
    </citation>
    <scope>NUCLEOTIDE SEQUENCE [LARGE SCALE GENOMIC DNA]</scope>
    <source>
        <strain evidence="2">cv. DH-PKW</strain>
        <tissue evidence="1">Leaves</tissue>
    </source>
</reference>
<dbReference type="PANTHER" id="PTHR36002:SF1">
    <property type="entry name" value="PYRD"/>
    <property type="match status" value="1"/>
</dbReference>
<accession>A0A4S8JQF4</accession>
<protein>
    <submittedName>
        <fullName evidence="1">Uncharacterized protein</fullName>
    </submittedName>
</protein>
<organism evidence="1 2">
    <name type="scientific">Musa balbisiana</name>
    <name type="common">Banana</name>
    <dbReference type="NCBI Taxonomy" id="52838"/>
    <lineage>
        <taxon>Eukaryota</taxon>
        <taxon>Viridiplantae</taxon>
        <taxon>Streptophyta</taxon>
        <taxon>Embryophyta</taxon>
        <taxon>Tracheophyta</taxon>
        <taxon>Spermatophyta</taxon>
        <taxon>Magnoliopsida</taxon>
        <taxon>Liliopsida</taxon>
        <taxon>Zingiberales</taxon>
        <taxon>Musaceae</taxon>
        <taxon>Musa</taxon>
    </lineage>
</organism>
<gene>
    <name evidence="1" type="ORF">C4D60_Mb01t19790</name>
</gene>
<evidence type="ECO:0000313" key="2">
    <source>
        <dbReference type="Proteomes" id="UP000317650"/>
    </source>
</evidence>
<sequence length="263" mass="28834">MLGRSSAVTLPTREYSASCSLLLDTSIPLPNLVLPICKSSCGFRPIVRMSANRNKSCNVSCTSKKWRIHSVEQVQAVLLEDEQKKTWETCTEILSTLKFSIEEADSILKKAFGWVHSPYWGEERSKEVPKTPFSKRHLAGSFTLLGGRKKQGSSKVSAVAICISAMSFACLMCHSMDSPSRSFRSYSVSSSEDEGRCAAVTCLIRKVTVATGTANAISTSKVTPFPLMATGQGMAGTPRLLRSRAVSRDVVRDWNFDQLHVEG</sequence>
<dbReference type="AlphaFoldDB" id="A0A4S8JQF4"/>
<keyword evidence="2" id="KW-1185">Reference proteome</keyword>